<feature type="domain" description="HTH cro/C1-type" evidence="2">
    <location>
        <begin position="12"/>
        <end position="66"/>
    </location>
</feature>
<evidence type="ECO:0000313" key="3">
    <source>
        <dbReference type="EMBL" id="TCT20483.1"/>
    </source>
</evidence>
<dbReference type="GO" id="GO:0003677">
    <property type="term" value="F:DNA binding"/>
    <property type="evidence" value="ECO:0007669"/>
    <property type="project" value="UniProtKB-KW"/>
</dbReference>
<dbReference type="Proteomes" id="UP000294650">
    <property type="component" value="Unassembled WGS sequence"/>
</dbReference>
<comment type="caution">
    <text evidence="3">The sequence shown here is derived from an EMBL/GenBank/DDBJ whole genome shotgun (WGS) entry which is preliminary data.</text>
</comment>
<dbReference type="CDD" id="cd00093">
    <property type="entry name" value="HTH_XRE"/>
    <property type="match status" value="1"/>
</dbReference>
<dbReference type="SUPFAM" id="SSF47413">
    <property type="entry name" value="lambda repressor-like DNA-binding domains"/>
    <property type="match status" value="1"/>
</dbReference>
<dbReference type="EMBL" id="SMAN01000013">
    <property type="protein sequence ID" value="TCT20483.1"/>
    <property type="molecule type" value="Genomic_DNA"/>
</dbReference>
<dbReference type="PANTHER" id="PTHR46558">
    <property type="entry name" value="TRACRIPTIONAL REGULATORY PROTEIN-RELATED-RELATED"/>
    <property type="match status" value="1"/>
</dbReference>
<dbReference type="PANTHER" id="PTHR46558:SF11">
    <property type="entry name" value="HTH-TYPE TRANSCRIPTIONAL REGULATOR XRE"/>
    <property type="match status" value="1"/>
</dbReference>
<evidence type="ECO:0000259" key="2">
    <source>
        <dbReference type="PROSITE" id="PS50943"/>
    </source>
</evidence>
<dbReference type="InterPro" id="IPR001387">
    <property type="entry name" value="Cro/C1-type_HTH"/>
</dbReference>
<dbReference type="Gene3D" id="1.10.260.40">
    <property type="entry name" value="lambda repressor-like DNA-binding domains"/>
    <property type="match status" value="1"/>
</dbReference>
<organism evidence="3 4">
    <name type="scientific">Melghiribacillus thermohalophilus</name>
    <dbReference type="NCBI Taxonomy" id="1324956"/>
    <lineage>
        <taxon>Bacteria</taxon>
        <taxon>Bacillati</taxon>
        <taxon>Bacillota</taxon>
        <taxon>Bacilli</taxon>
        <taxon>Bacillales</taxon>
        <taxon>Bacillaceae</taxon>
        <taxon>Melghiribacillus</taxon>
    </lineage>
</organism>
<dbReference type="AlphaFoldDB" id="A0A4R3N0E1"/>
<dbReference type="SMART" id="SM00530">
    <property type="entry name" value="HTH_XRE"/>
    <property type="match status" value="1"/>
</dbReference>
<gene>
    <name evidence="3" type="ORF">EDD68_11347</name>
</gene>
<proteinExistence type="predicted"/>
<dbReference type="PROSITE" id="PS50943">
    <property type="entry name" value="HTH_CROC1"/>
    <property type="match status" value="1"/>
</dbReference>
<keyword evidence="4" id="KW-1185">Reference proteome</keyword>
<reference evidence="3 4" key="1">
    <citation type="submission" date="2019-03" db="EMBL/GenBank/DDBJ databases">
        <title>Genomic Encyclopedia of Type Strains, Phase IV (KMG-IV): sequencing the most valuable type-strain genomes for metagenomic binning, comparative biology and taxonomic classification.</title>
        <authorList>
            <person name="Goeker M."/>
        </authorList>
    </citation>
    <scope>NUCLEOTIDE SEQUENCE [LARGE SCALE GENOMIC DNA]</scope>
    <source>
        <strain evidence="3 4">DSM 25894</strain>
    </source>
</reference>
<evidence type="ECO:0000313" key="4">
    <source>
        <dbReference type="Proteomes" id="UP000294650"/>
    </source>
</evidence>
<evidence type="ECO:0000256" key="1">
    <source>
        <dbReference type="ARBA" id="ARBA00023125"/>
    </source>
</evidence>
<name>A0A4R3N0E1_9BACI</name>
<protein>
    <submittedName>
        <fullName evidence="3">Transcriptional regulator with XRE-family HTH domain</fullName>
    </submittedName>
</protein>
<accession>A0A4R3N0E1</accession>
<dbReference type="InterPro" id="IPR010982">
    <property type="entry name" value="Lambda_DNA-bd_dom_sf"/>
</dbReference>
<keyword evidence="1" id="KW-0238">DNA-binding</keyword>
<dbReference type="Pfam" id="PF01381">
    <property type="entry name" value="HTH_3"/>
    <property type="match status" value="1"/>
</dbReference>
<sequence length="141" mass="16983">MRLMEQKLAENIKYFRKLQNWTQQDLAKHLQISRSVVAKWESGTSVPDVKTLILLSKTFQVSIDHLVGMNTSRADLLKEFQKMYMSADQRQWDPDMMEIFDYLVKHPRMKEYFLEMIKLPLKKQKVVHRMFQTIIDEMERT</sequence>